<dbReference type="SUPFAM" id="SSF51445">
    <property type="entry name" value="(Trans)glycosidases"/>
    <property type="match status" value="1"/>
</dbReference>
<feature type="domain" description="DUF4015" evidence="1">
    <location>
        <begin position="1"/>
        <end position="194"/>
    </location>
</feature>
<protein>
    <recommendedName>
        <fullName evidence="1">DUF4015 domain-containing protein</fullName>
    </recommendedName>
</protein>
<dbReference type="InterPro" id="IPR017853">
    <property type="entry name" value="GH"/>
</dbReference>
<dbReference type="Proteomes" id="UP000613512">
    <property type="component" value="Unassembled WGS sequence"/>
</dbReference>
<dbReference type="Pfam" id="PF13200">
    <property type="entry name" value="DUF4015"/>
    <property type="match status" value="1"/>
</dbReference>
<gene>
    <name evidence="2" type="ORF">GCM10008025_25070</name>
</gene>
<evidence type="ECO:0000259" key="1">
    <source>
        <dbReference type="Pfam" id="PF13200"/>
    </source>
</evidence>
<reference evidence="2" key="1">
    <citation type="journal article" date="2014" name="Int. J. Syst. Evol. Microbiol.">
        <title>Complete genome sequence of Corynebacterium casei LMG S-19264T (=DSM 44701T), isolated from a smear-ripened cheese.</title>
        <authorList>
            <consortium name="US DOE Joint Genome Institute (JGI-PGF)"/>
            <person name="Walter F."/>
            <person name="Albersmeier A."/>
            <person name="Kalinowski J."/>
            <person name="Ruckert C."/>
        </authorList>
    </citation>
    <scope>NUCLEOTIDE SEQUENCE</scope>
    <source>
        <strain evidence="2">CGMCC 1.12408</strain>
    </source>
</reference>
<proteinExistence type="predicted"/>
<evidence type="ECO:0000313" key="2">
    <source>
        <dbReference type="EMBL" id="GGA80668.1"/>
    </source>
</evidence>
<name>A0A916S2D9_9BACI</name>
<organism evidence="2 3">
    <name type="scientific">Ornithinibacillus halotolerans</name>
    <dbReference type="NCBI Taxonomy" id="1274357"/>
    <lineage>
        <taxon>Bacteria</taxon>
        <taxon>Bacillati</taxon>
        <taxon>Bacillota</taxon>
        <taxon>Bacilli</taxon>
        <taxon>Bacillales</taxon>
        <taxon>Bacillaceae</taxon>
        <taxon>Ornithinibacillus</taxon>
    </lineage>
</organism>
<sequence length="200" mass="22921">MWNYITSIAKEASDSGFDEIQYDYIRFPERAKQVDKEVQYDNPKGLSKSENILSFLKYSKSQLKEYPVYVSADVFGLVTTASDDMGIGQIWEQISPNVDYISPMTYPSHYAPGTYGVTNPDRAPYEIMLQAMIDAKERNAKIKKAGKDTAIIRPWVQDFDYKSNYTADDVRKQIQALDEQGITQYLIWNAGNIYTVEAFK</sequence>
<dbReference type="AlphaFoldDB" id="A0A916S2D9"/>
<evidence type="ECO:0000313" key="3">
    <source>
        <dbReference type="Proteomes" id="UP000613512"/>
    </source>
</evidence>
<accession>A0A916S2D9</accession>
<reference evidence="2" key="2">
    <citation type="submission" date="2020-09" db="EMBL/GenBank/DDBJ databases">
        <authorList>
            <person name="Sun Q."/>
            <person name="Zhou Y."/>
        </authorList>
    </citation>
    <scope>NUCLEOTIDE SEQUENCE</scope>
    <source>
        <strain evidence="2">CGMCC 1.12408</strain>
    </source>
</reference>
<dbReference type="EMBL" id="BMEY01000012">
    <property type="protein sequence ID" value="GGA80668.1"/>
    <property type="molecule type" value="Genomic_DNA"/>
</dbReference>
<dbReference type="Gene3D" id="3.20.20.80">
    <property type="entry name" value="Glycosidases"/>
    <property type="match status" value="1"/>
</dbReference>
<comment type="caution">
    <text evidence="2">The sequence shown here is derived from an EMBL/GenBank/DDBJ whole genome shotgun (WGS) entry which is preliminary data.</text>
</comment>
<dbReference type="InterPro" id="IPR025275">
    <property type="entry name" value="DUF4015"/>
</dbReference>
<keyword evidence="3" id="KW-1185">Reference proteome</keyword>